<evidence type="ECO:0000313" key="3">
    <source>
        <dbReference type="Proteomes" id="UP001500238"/>
    </source>
</evidence>
<comment type="caution">
    <text evidence="2">The sequence shown here is derived from an EMBL/GenBank/DDBJ whole genome shotgun (WGS) entry which is preliminary data.</text>
</comment>
<gene>
    <name evidence="2" type="ORF">GCM10009102_29890</name>
</gene>
<evidence type="ECO:0000256" key="1">
    <source>
        <dbReference type="SAM" id="MobiDB-lite"/>
    </source>
</evidence>
<proteinExistence type="predicted"/>
<organism evidence="2 3">
    <name type="scientific">Sphingomonas insulae</name>
    <dbReference type="NCBI Taxonomy" id="424800"/>
    <lineage>
        <taxon>Bacteria</taxon>
        <taxon>Pseudomonadati</taxon>
        <taxon>Pseudomonadota</taxon>
        <taxon>Alphaproteobacteria</taxon>
        <taxon>Sphingomonadales</taxon>
        <taxon>Sphingomonadaceae</taxon>
        <taxon>Sphingomonas</taxon>
    </lineage>
</organism>
<name>A0ABN1HZK7_9SPHN</name>
<accession>A0ABN1HZK7</accession>
<protein>
    <recommendedName>
        <fullName evidence="4">CsbD family protein</fullName>
    </recommendedName>
</protein>
<evidence type="ECO:0008006" key="4">
    <source>
        <dbReference type="Google" id="ProtNLM"/>
    </source>
</evidence>
<sequence>MSIEGKAKEAAGFVKEEMNEHKDTPEGKAKAQEGRDLRNEGRVEDGKAPKTTEPGTGHEEK</sequence>
<keyword evidence="3" id="KW-1185">Reference proteome</keyword>
<dbReference type="EMBL" id="BAAAES010000011">
    <property type="protein sequence ID" value="GAA0675606.1"/>
    <property type="molecule type" value="Genomic_DNA"/>
</dbReference>
<feature type="region of interest" description="Disordered" evidence="1">
    <location>
        <begin position="1"/>
        <end position="61"/>
    </location>
</feature>
<evidence type="ECO:0000313" key="2">
    <source>
        <dbReference type="EMBL" id="GAA0675606.1"/>
    </source>
</evidence>
<dbReference type="RefSeq" id="WP_163956583.1">
    <property type="nucleotide sequence ID" value="NZ_BAAAES010000011.1"/>
</dbReference>
<dbReference type="Proteomes" id="UP001500238">
    <property type="component" value="Unassembled WGS sequence"/>
</dbReference>
<reference evidence="2 3" key="1">
    <citation type="journal article" date="2019" name="Int. J. Syst. Evol. Microbiol.">
        <title>The Global Catalogue of Microorganisms (GCM) 10K type strain sequencing project: providing services to taxonomists for standard genome sequencing and annotation.</title>
        <authorList>
            <consortium name="The Broad Institute Genomics Platform"/>
            <consortium name="The Broad Institute Genome Sequencing Center for Infectious Disease"/>
            <person name="Wu L."/>
            <person name="Ma J."/>
        </authorList>
    </citation>
    <scope>NUCLEOTIDE SEQUENCE [LARGE SCALE GENOMIC DNA]</scope>
    <source>
        <strain evidence="2 3">JCM 14603</strain>
    </source>
</reference>